<gene>
    <name evidence="1" type="ORF">ACD_71C00007G0001</name>
</gene>
<dbReference type="EMBL" id="AMFJ01028738">
    <property type="protein sequence ID" value="EKD44779.1"/>
    <property type="molecule type" value="Genomic_DNA"/>
</dbReference>
<feature type="non-terminal residue" evidence="1">
    <location>
        <position position="1"/>
    </location>
</feature>
<reference evidence="1" key="1">
    <citation type="journal article" date="2012" name="Science">
        <title>Fermentation, hydrogen, and sulfur metabolism in multiple uncultivated bacterial phyla.</title>
        <authorList>
            <person name="Wrighton K.C."/>
            <person name="Thomas B.C."/>
            <person name="Sharon I."/>
            <person name="Miller C.S."/>
            <person name="Castelle C.J."/>
            <person name="VerBerkmoes N.C."/>
            <person name="Wilkins M.J."/>
            <person name="Hettich R.L."/>
            <person name="Lipton M.S."/>
            <person name="Williams K.H."/>
            <person name="Long P.E."/>
            <person name="Banfield J.F."/>
        </authorList>
    </citation>
    <scope>NUCLEOTIDE SEQUENCE [LARGE SCALE GENOMIC DNA]</scope>
</reference>
<comment type="caution">
    <text evidence="1">The sequence shown here is derived from an EMBL/GenBank/DDBJ whole genome shotgun (WGS) entry which is preliminary data.</text>
</comment>
<dbReference type="AlphaFoldDB" id="K2A3W2"/>
<accession>K2A3W2</accession>
<protein>
    <submittedName>
        <fullName evidence="1">Uncharacterized protein</fullName>
    </submittedName>
</protein>
<evidence type="ECO:0000313" key="1">
    <source>
        <dbReference type="EMBL" id="EKD44779.1"/>
    </source>
</evidence>
<name>K2A3W2_9BACT</name>
<sequence>LEIFKKESRGGYNIRDDYYSPWPIERMEREIAGDLYETWELES</sequence>
<organism evidence="1">
    <name type="scientific">uncultured bacterium</name>
    <name type="common">gcode 4</name>
    <dbReference type="NCBI Taxonomy" id="1234023"/>
    <lineage>
        <taxon>Bacteria</taxon>
        <taxon>environmental samples</taxon>
    </lineage>
</organism>
<proteinExistence type="predicted"/>